<feature type="non-terminal residue" evidence="1">
    <location>
        <position position="241"/>
    </location>
</feature>
<evidence type="ECO:0000313" key="1">
    <source>
        <dbReference type="EMBL" id="SVC21289.1"/>
    </source>
</evidence>
<name>A0A382KAT2_9ZZZZ</name>
<organism evidence="1">
    <name type="scientific">marine metagenome</name>
    <dbReference type="NCBI Taxonomy" id="408172"/>
    <lineage>
        <taxon>unclassified sequences</taxon>
        <taxon>metagenomes</taxon>
        <taxon>ecological metagenomes</taxon>
    </lineage>
</organism>
<protein>
    <submittedName>
        <fullName evidence="1">Uncharacterized protein</fullName>
    </submittedName>
</protein>
<proteinExistence type="predicted"/>
<dbReference type="EMBL" id="UINC01079360">
    <property type="protein sequence ID" value="SVC21289.1"/>
    <property type="molecule type" value="Genomic_DNA"/>
</dbReference>
<accession>A0A382KAT2</accession>
<gene>
    <name evidence="1" type="ORF">METZ01_LOCUS274143</name>
</gene>
<dbReference type="AlphaFoldDB" id="A0A382KAT2"/>
<reference evidence="1" key="1">
    <citation type="submission" date="2018-05" db="EMBL/GenBank/DDBJ databases">
        <authorList>
            <person name="Lanie J.A."/>
            <person name="Ng W.-L."/>
            <person name="Kazmierczak K.M."/>
            <person name="Andrzejewski T.M."/>
            <person name="Davidsen T.M."/>
            <person name="Wayne K.J."/>
            <person name="Tettelin H."/>
            <person name="Glass J.I."/>
            <person name="Rusch D."/>
            <person name="Podicherti R."/>
            <person name="Tsui H.-C.T."/>
            <person name="Winkler M.E."/>
        </authorList>
    </citation>
    <scope>NUCLEOTIDE SEQUENCE</scope>
</reference>
<sequence length="241" mass="28980">MKETAKRFDKIAEGLPRICPIEGVMNYDYGINWNWDSYIEGINYKIDLYNEKYYPHRYDKNYEHQLAYSHPQISKNSVWISANFGSNNDNQYFKLDQVQKNLISTHPTPKESKKKFEEDYNDQIFDRLQICDYRINWVIEDKILFYYLNQLTRDEFINRFNKDLCNYVKRKVQIVKAQGRSAKNSKWQIILDEILDWFVEKNLSYNKVQPLLDINIVQEKKLGGRPPGKSKMKTMKEDKIM</sequence>